<evidence type="ECO:0008006" key="3">
    <source>
        <dbReference type="Google" id="ProtNLM"/>
    </source>
</evidence>
<dbReference type="PANTHER" id="PTHR31047:SF0">
    <property type="entry name" value="MEIOTICALLY UP-REGULATED GENE 157 PROTEIN"/>
    <property type="match status" value="1"/>
</dbReference>
<dbReference type="SUPFAM" id="SSF48208">
    <property type="entry name" value="Six-hairpin glycosidases"/>
    <property type="match status" value="1"/>
</dbReference>
<accession>A0A364LAF1</accession>
<dbReference type="GO" id="GO:0003824">
    <property type="term" value="F:catalytic activity"/>
    <property type="evidence" value="ECO:0007669"/>
    <property type="project" value="UniProtKB-ARBA"/>
</dbReference>
<keyword evidence="2" id="KW-1185">Reference proteome</keyword>
<evidence type="ECO:0000313" key="1">
    <source>
        <dbReference type="EMBL" id="RAO72759.1"/>
    </source>
</evidence>
<dbReference type="InterPro" id="IPR008313">
    <property type="entry name" value="GH125"/>
</dbReference>
<proteinExistence type="predicted"/>
<dbReference type="GO" id="GO:0005975">
    <property type="term" value="P:carbohydrate metabolic process"/>
    <property type="evidence" value="ECO:0007669"/>
    <property type="project" value="InterPro"/>
</dbReference>
<gene>
    <name evidence="1" type="ORF">BHQ10_008771</name>
</gene>
<dbReference type="GeneID" id="63797985"/>
<protein>
    <recommendedName>
        <fullName evidence="3">Alpha-L-rhamnosidase six-hairpin glycosidase domain-containing protein</fullName>
    </recommendedName>
</protein>
<dbReference type="EMBL" id="MIKG01000020">
    <property type="protein sequence ID" value="RAO72759.1"/>
    <property type="molecule type" value="Genomic_DNA"/>
</dbReference>
<dbReference type="InterPro" id="IPR012341">
    <property type="entry name" value="6hp_glycosidase-like_sf"/>
</dbReference>
<dbReference type="Pfam" id="PF06824">
    <property type="entry name" value="Glyco_hydro_125"/>
    <property type="match status" value="1"/>
</dbReference>
<dbReference type="AlphaFoldDB" id="A0A364LAF1"/>
<name>A0A364LAF1_TALAM</name>
<organism evidence="1 2">
    <name type="scientific">Talaromyces amestolkiae</name>
    <dbReference type="NCBI Taxonomy" id="1196081"/>
    <lineage>
        <taxon>Eukaryota</taxon>
        <taxon>Fungi</taxon>
        <taxon>Dikarya</taxon>
        <taxon>Ascomycota</taxon>
        <taxon>Pezizomycotina</taxon>
        <taxon>Eurotiomycetes</taxon>
        <taxon>Eurotiomycetidae</taxon>
        <taxon>Eurotiales</taxon>
        <taxon>Trichocomaceae</taxon>
        <taxon>Talaromyces</taxon>
        <taxon>Talaromyces sect. Talaromyces</taxon>
    </lineage>
</organism>
<dbReference type="Gene3D" id="1.50.10.10">
    <property type="match status" value="1"/>
</dbReference>
<dbReference type="OrthoDB" id="2580243at2759"/>
<evidence type="ECO:0000313" key="2">
    <source>
        <dbReference type="Proteomes" id="UP000249363"/>
    </source>
</evidence>
<dbReference type="Proteomes" id="UP000249363">
    <property type="component" value="Unassembled WGS sequence"/>
</dbReference>
<sequence length="686" mass="77594">MGSIGPISSLLASQPRLKTIDWGSNGVMISLDQRGTILQLGFYHPKHGVVLISPFEQFDGDKFYDPSYVRRYRARMTEWIKDGKKGYGLRVGDERSSAPNDPPEISRHRDHLTLTYQTQSGIHVQTIFTITDHHHFEQTTVLSTKSATAVSTAVALDLGMSLNRASYGQLTEGGPIPLPESLNVFTTSRNNTFSLNNPNLGVGIKGRFWTNRWDIEALKFGDIMKVSHGEPVKAQRNTNTLVISTDYPAVLNFTIELPVYARQPCFPLSLQMPTTRAWHIRDPATVTIIEGNLEYILGNCMIPISENSTCIITDHVALPLGWNRDNYWQVRFLLDAYDRIEFATDSFTSKIYKQNCYSSVKAHLNWAFRVSQRPHRFWHRSYIASGVPKDGPIFQLDQQCYPIIELCDFFDYTSGEMETKPFVEDILRKEETILEIIDVLLARRDTTTNLFPTDETPGDDPVEYPYHFSSHILLWYTFTRLAKLVEILRDRKGLEASWLRQLANETHAATIKHFVGYNPVTEKRMFAYLTDGAGKHAFYHDANDIPTLFALEWGFVDDIPDSEAIETGKSLWIHTMKFGLSPANEGGYYEEGPFGGLGSVHTRGPWPLGYFQELVFAEMTGDLVASQKAWEKIKGVMFFDGLFSEAVDSYTGECTSKAWFAWPGSMIGSALLRDRSGIVMDGLTQG</sequence>
<comment type="caution">
    <text evidence="1">The sequence shown here is derived from an EMBL/GenBank/DDBJ whole genome shotgun (WGS) entry which is preliminary data.</text>
</comment>
<dbReference type="InterPro" id="IPR008928">
    <property type="entry name" value="6-hairpin_glycosidase_sf"/>
</dbReference>
<dbReference type="SMART" id="SM01149">
    <property type="entry name" value="DUF1237"/>
    <property type="match status" value="1"/>
</dbReference>
<dbReference type="RefSeq" id="XP_040737273.1">
    <property type="nucleotide sequence ID" value="XM_040881613.1"/>
</dbReference>
<dbReference type="PANTHER" id="PTHR31047">
    <property type="entry name" value="MEIOTICALLY UP-REGULATED GENE 157 PROTEIN"/>
    <property type="match status" value="1"/>
</dbReference>
<reference evidence="1 2" key="1">
    <citation type="journal article" date="2017" name="Biotechnol. Biofuels">
        <title>Differential beta-glucosidase expression as a function of carbon source availability in Talaromyces amestolkiae: a genomic and proteomic approach.</title>
        <authorList>
            <person name="de Eugenio L.I."/>
            <person name="Mendez-Liter J.A."/>
            <person name="Nieto-Dominguez M."/>
            <person name="Alonso L."/>
            <person name="Gil-Munoz J."/>
            <person name="Barriuso J."/>
            <person name="Prieto A."/>
            <person name="Martinez M.J."/>
        </authorList>
    </citation>
    <scope>NUCLEOTIDE SEQUENCE [LARGE SCALE GENOMIC DNA]</scope>
    <source>
        <strain evidence="1 2">CIB</strain>
    </source>
</reference>